<keyword evidence="7 11" id="KW-0798">TonB box</keyword>
<dbReference type="SMART" id="SM00965">
    <property type="entry name" value="STN"/>
    <property type="match status" value="1"/>
</dbReference>
<accession>A0A432XCW3</accession>
<comment type="caution">
    <text evidence="14">The sequence shown here is derived from an EMBL/GenBank/DDBJ whole genome shotgun (WGS) entry which is preliminary data.</text>
</comment>
<evidence type="ECO:0000256" key="8">
    <source>
        <dbReference type="ARBA" id="ARBA00023136"/>
    </source>
</evidence>
<evidence type="ECO:0000256" key="1">
    <source>
        <dbReference type="ARBA" id="ARBA00004571"/>
    </source>
</evidence>
<evidence type="ECO:0000259" key="13">
    <source>
        <dbReference type="SMART" id="SM00965"/>
    </source>
</evidence>
<dbReference type="GO" id="GO:0006826">
    <property type="term" value="P:iron ion transport"/>
    <property type="evidence" value="ECO:0007669"/>
    <property type="project" value="UniProtKB-KW"/>
</dbReference>
<keyword evidence="12" id="KW-0732">Signal</keyword>
<evidence type="ECO:0000313" key="14">
    <source>
        <dbReference type="EMBL" id="RUO46573.1"/>
    </source>
</evidence>
<dbReference type="InterPro" id="IPR011662">
    <property type="entry name" value="Secretin/TonB_short_N"/>
</dbReference>
<dbReference type="Gene3D" id="2.40.170.20">
    <property type="entry name" value="TonB-dependent receptor, beta-barrel domain"/>
    <property type="match status" value="1"/>
</dbReference>
<protein>
    <submittedName>
        <fullName evidence="14">TonB-dependent receptor</fullName>
    </submittedName>
</protein>
<dbReference type="InterPro" id="IPR000531">
    <property type="entry name" value="Beta-barrel_TonB"/>
</dbReference>
<keyword evidence="3 10" id="KW-1134">Transmembrane beta strand</keyword>
<proteinExistence type="inferred from homology"/>
<evidence type="ECO:0000256" key="10">
    <source>
        <dbReference type="PROSITE-ProRule" id="PRU01360"/>
    </source>
</evidence>
<dbReference type="Pfam" id="PF07660">
    <property type="entry name" value="STN"/>
    <property type="match status" value="1"/>
</dbReference>
<evidence type="ECO:0000256" key="9">
    <source>
        <dbReference type="ARBA" id="ARBA00023237"/>
    </source>
</evidence>
<keyword evidence="2 10" id="KW-0813">Transport</keyword>
<evidence type="ECO:0000256" key="2">
    <source>
        <dbReference type="ARBA" id="ARBA00022448"/>
    </source>
</evidence>
<evidence type="ECO:0000256" key="3">
    <source>
        <dbReference type="ARBA" id="ARBA00022452"/>
    </source>
</evidence>
<dbReference type="RefSeq" id="WP_126834394.1">
    <property type="nucleotide sequence ID" value="NZ_PIPT01000008.1"/>
</dbReference>
<keyword evidence="4" id="KW-0410">Iron transport</keyword>
<dbReference type="Pfam" id="PF07715">
    <property type="entry name" value="Plug"/>
    <property type="match status" value="1"/>
</dbReference>
<dbReference type="InterPro" id="IPR037066">
    <property type="entry name" value="Plug_dom_sf"/>
</dbReference>
<feature type="chain" id="PRO_5019180572" evidence="12">
    <location>
        <begin position="29"/>
        <end position="1049"/>
    </location>
</feature>
<dbReference type="SUPFAM" id="SSF56935">
    <property type="entry name" value="Porins"/>
    <property type="match status" value="1"/>
</dbReference>
<organism evidence="14 15">
    <name type="scientific">Pseudidiomarina aquimaris</name>
    <dbReference type="NCBI Taxonomy" id="641841"/>
    <lineage>
        <taxon>Bacteria</taxon>
        <taxon>Pseudomonadati</taxon>
        <taxon>Pseudomonadota</taxon>
        <taxon>Gammaproteobacteria</taxon>
        <taxon>Alteromonadales</taxon>
        <taxon>Idiomarinaceae</taxon>
        <taxon>Pseudidiomarina</taxon>
    </lineage>
</organism>
<evidence type="ECO:0000256" key="12">
    <source>
        <dbReference type="SAM" id="SignalP"/>
    </source>
</evidence>
<evidence type="ECO:0000256" key="5">
    <source>
        <dbReference type="ARBA" id="ARBA00022692"/>
    </source>
</evidence>
<keyword evidence="14" id="KW-0675">Receptor</keyword>
<dbReference type="PANTHER" id="PTHR47234:SF2">
    <property type="entry name" value="TONB-DEPENDENT RECEPTOR"/>
    <property type="match status" value="1"/>
</dbReference>
<dbReference type="InterPro" id="IPR012910">
    <property type="entry name" value="Plug_dom"/>
</dbReference>
<dbReference type="PROSITE" id="PS52016">
    <property type="entry name" value="TONB_DEPENDENT_REC_3"/>
    <property type="match status" value="1"/>
</dbReference>
<gene>
    <name evidence="14" type="ORF">CWE21_10470</name>
</gene>
<keyword evidence="5 10" id="KW-0812">Transmembrane</keyword>
<dbReference type="Pfam" id="PF00593">
    <property type="entry name" value="TonB_dep_Rec_b-barrel"/>
    <property type="match status" value="1"/>
</dbReference>
<keyword evidence="8 10" id="KW-0472">Membrane</keyword>
<dbReference type="PANTHER" id="PTHR47234">
    <property type="match status" value="1"/>
</dbReference>
<evidence type="ECO:0000256" key="11">
    <source>
        <dbReference type="RuleBase" id="RU003357"/>
    </source>
</evidence>
<evidence type="ECO:0000256" key="6">
    <source>
        <dbReference type="ARBA" id="ARBA00023004"/>
    </source>
</evidence>
<dbReference type="InterPro" id="IPR039426">
    <property type="entry name" value="TonB-dep_rcpt-like"/>
</dbReference>
<dbReference type="AlphaFoldDB" id="A0A432XCW3"/>
<feature type="signal peptide" evidence="12">
    <location>
        <begin position="1"/>
        <end position="28"/>
    </location>
</feature>
<comment type="subcellular location">
    <subcellularLocation>
        <location evidence="1 10">Cell outer membrane</location>
        <topology evidence="1 10">Multi-pass membrane protein</topology>
    </subcellularLocation>
</comment>
<sequence length="1049" mass="115031">MKQPKLSYVACCTLLALGTSVASHQASAQTSNAQNSAQANTQTSAATTSTYQLNLEAQATSDALLALAEQTNTQIIFSPEVTRGKSSRSVQGSLSVEQALNNVLQGTGLTFEQQGAATYVIKTQTNTSRVQQNFREQLTNADDENSATNVERIQVVGSNIRGARAAGNLPVTILSADDIENTGAATGDELLRTIPQVGDISFNNERTIGGVNDARGDVASINLRGIGTGNTLTLLNGRRLVLHPGTQTENFVPVTTVNSNTLPVAGLRRLEVLRDGAAAIYGTDAVAGVINYVLKDNIDGTRFRVNYGASEGTSYNQISASGATGFSFNEDKTKVTLSMAYYSRDEMPASDRDYSASEDRRFHPDIPEQFQGDTQLDNRSLSSPWAIFDTDSFGRIHLAPDSMGDCEVYDFGGGVCANEGSLPRSMRYDAAPADQSMTSAVDRINLFSHFTHSFSDDLELFGEALYYEATAKRRREQNANLTAQRFTISADAAFNPFGEDIGLRNIRPMDVGGRRIEVKDTSYRLLAGLRGYIDLWDWESAVLYSRADTEDMAYNRINVAALQAAINETDPSRAYNPFIGGNFDHVNYGAGARNPEAVLDGIRTNISRDSKSELALWDFKISNPAITTWYAGDIGVAAGVEYRYEGYADDRDPLLDGSNPFYDQVTGELLSDSSVLGSSSSPDSGGSRNVFSAYAEFLVPLHDTVDMQVAVRHERFNDVGNVTKPKLALSWVPADWVQLRAAYTEGFRAPNLPQVVEQGISRSNTRTDPVIDQRYGIEERRGGNTNLEPENSETLSYGIALAPIDGLLITVDWWDIEQDGVVGILNSQTHLLYDSLLRSEGSRNEAVVRDDDLEVIYVANQYNNLDVRTIKGIDTSINYRYDTESLGRFEFTINAAHLKEFVQKPDPISAIVLEAQAAGNPAVPIDLPVYGAGDLLRQSGNPEWRGFAGIDWRFDNWGAGVRYNYVSDFIETSVATSSGENMIIPNWSTVDIYADYRFREGALDGTRLRFGVRNIADKEPPIADESFGYFSSVHSNRGRYIYGTWSWAF</sequence>
<keyword evidence="9 10" id="KW-0998">Cell outer membrane</keyword>
<keyword evidence="4" id="KW-0406">Ion transport</keyword>
<evidence type="ECO:0000313" key="15">
    <source>
        <dbReference type="Proteomes" id="UP000286678"/>
    </source>
</evidence>
<dbReference type="EMBL" id="PIPT01000008">
    <property type="protein sequence ID" value="RUO46573.1"/>
    <property type="molecule type" value="Genomic_DNA"/>
</dbReference>
<dbReference type="GO" id="GO:0009279">
    <property type="term" value="C:cell outer membrane"/>
    <property type="evidence" value="ECO:0007669"/>
    <property type="project" value="UniProtKB-SubCell"/>
</dbReference>
<dbReference type="Proteomes" id="UP000286678">
    <property type="component" value="Unassembled WGS sequence"/>
</dbReference>
<reference evidence="15" key="1">
    <citation type="journal article" date="2018" name="Front. Microbiol.">
        <title>Genome-Based Analysis Reveals the Taxonomy and Diversity of the Family Idiomarinaceae.</title>
        <authorList>
            <person name="Liu Y."/>
            <person name="Lai Q."/>
            <person name="Shao Z."/>
        </authorList>
    </citation>
    <scope>NUCLEOTIDE SEQUENCE [LARGE SCALE GENOMIC DNA]</scope>
    <source>
        <strain evidence="15">SW15</strain>
    </source>
</reference>
<evidence type="ECO:0000256" key="7">
    <source>
        <dbReference type="ARBA" id="ARBA00023077"/>
    </source>
</evidence>
<keyword evidence="6" id="KW-0408">Iron</keyword>
<dbReference type="Gene3D" id="3.55.50.30">
    <property type="match status" value="1"/>
</dbReference>
<keyword evidence="15" id="KW-1185">Reference proteome</keyword>
<name>A0A432XCW3_9GAMM</name>
<comment type="similarity">
    <text evidence="10 11">Belongs to the TonB-dependent receptor family.</text>
</comment>
<feature type="domain" description="Secretin/TonB short N-terminal" evidence="13">
    <location>
        <begin position="73"/>
        <end position="124"/>
    </location>
</feature>
<evidence type="ECO:0000256" key="4">
    <source>
        <dbReference type="ARBA" id="ARBA00022496"/>
    </source>
</evidence>
<dbReference type="Gene3D" id="2.170.130.10">
    <property type="entry name" value="TonB-dependent receptor, plug domain"/>
    <property type="match status" value="1"/>
</dbReference>
<dbReference type="InterPro" id="IPR036942">
    <property type="entry name" value="Beta-barrel_TonB_sf"/>
</dbReference>
<dbReference type="OrthoDB" id="176248at2"/>